<dbReference type="EMBL" id="JAUMSQ010000058">
    <property type="protein sequence ID" value="MDO3636229.1"/>
    <property type="molecule type" value="Genomic_DNA"/>
</dbReference>
<dbReference type="PROSITE" id="PS51384">
    <property type="entry name" value="FAD_FR"/>
    <property type="match status" value="1"/>
</dbReference>
<sequence length="529" mass="58023">MSDGSEFSLVIGYASDMGSAEYVAYQLATALKEIGIDATETELNDIGYDDLRGATHFIVVASTWGDGELPDNGTLFWEMLSAQDADRLDHLDFAVFALGDSGYELFCNAGKIIDERLAELGATRVADRVDCDGYYESESEAWIPDMVKLLEAARAATGGAAPSVVAVAAQEADAPAPCPWTHHNPYAARLVVNRRLNAAASDKEVCHFEIDLGDSGITYAAGDSIAVHPVNDPALVQAMLSRLGVGVDHEVDGHDLTLDELLLEHFEIRTPSRALRDLVASRIGDAPADVDVLDLIDMADLDVDEVLDTLRPLQFRDYSIASSPLEHPNRVHLTVATVRHAVRDRRRGGVASTYLADRCQTVRVHPRPNHHFRLPAPDVPIIMVGPGTGIAPFRAFLQERRASGASGKSWLFFGDRRRATDFLYGDELQGFLDAGVLSRLDLAFSRDGRDEGRLKDYVQHHMLTAAEDLYAWLEDGAYFYVCGDADHMARDVDRTLHDVVATAGGKSADDAHAYVNDLIRSHRYVRDVY</sequence>
<gene>
    <name evidence="11" type="ORF">Q2100_10790</name>
</gene>
<reference evidence="11" key="1">
    <citation type="submission" date="2023-07" db="EMBL/GenBank/DDBJ databases">
        <title>Mycolicibacterium sp. nov., a novel bacterial species.</title>
        <authorList>
            <person name="Cao Y."/>
        </authorList>
    </citation>
    <scope>NUCLEOTIDE SEQUENCE</scope>
    <source>
        <strain evidence="11">KC 300</strain>
    </source>
</reference>
<dbReference type="PANTHER" id="PTHR19384:SF128">
    <property type="entry name" value="NADPH OXIDOREDUCTASE A"/>
    <property type="match status" value="1"/>
</dbReference>
<evidence type="ECO:0000256" key="8">
    <source>
        <dbReference type="ARBA" id="ARBA00023192"/>
    </source>
</evidence>
<dbReference type="Proteomes" id="UP001168823">
    <property type="component" value="Unassembled WGS sequence"/>
</dbReference>
<keyword evidence="12" id="KW-1185">Reference proteome</keyword>
<evidence type="ECO:0000256" key="7">
    <source>
        <dbReference type="ARBA" id="ARBA00023002"/>
    </source>
</evidence>
<protein>
    <submittedName>
        <fullName evidence="11">Sulfite reductase flavoprotein subunit alpha</fullName>
    </submittedName>
</protein>
<feature type="domain" description="Flavodoxin-like" evidence="9">
    <location>
        <begin position="9"/>
        <end position="147"/>
    </location>
</feature>
<dbReference type="PANTHER" id="PTHR19384">
    <property type="entry name" value="NITRIC OXIDE SYNTHASE-RELATED"/>
    <property type="match status" value="1"/>
</dbReference>
<dbReference type="Pfam" id="PF00175">
    <property type="entry name" value="NAD_binding_1"/>
    <property type="match status" value="1"/>
</dbReference>
<keyword evidence="5" id="KW-0274">FAD</keyword>
<name>A0ABT8UEM6_9MYCO</name>
<dbReference type="Pfam" id="PF00667">
    <property type="entry name" value="FAD_binding_1"/>
    <property type="match status" value="2"/>
</dbReference>
<evidence type="ECO:0000256" key="4">
    <source>
        <dbReference type="ARBA" id="ARBA00022643"/>
    </source>
</evidence>
<dbReference type="Gene3D" id="3.40.50.360">
    <property type="match status" value="1"/>
</dbReference>
<evidence type="ECO:0000313" key="11">
    <source>
        <dbReference type="EMBL" id="MDO3636229.1"/>
    </source>
</evidence>
<evidence type="ECO:0000256" key="5">
    <source>
        <dbReference type="ARBA" id="ARBA00022827"/>
    </source>
</evidence>
<evidence type="ECO:0000256" key="6">
    <source>
        <dbReference type="ARBA" id="ARBA00022857"/>
    </source>
</evidence>
<dbReference type="PROSITE" id="PS50902">
    <property type="entry name" value="FLAVODOXIN_LIKE"/>
    <property type="match status" value="1"/>
</dbReference>
<dbReference type="PRINTS" id="PR00371">
    <property type="entry name" value="FPNCR"/>
</dbReference>
<keyword evidence="8" id="KW-0028">Amino-acid biosynthesis</keyword>
<dbReference type="PRINTS" id="PR00369">
    <property type="entry name" value="FLAVODOXIN"/>
</dbReference>
<dbReference type="InterPro" id="IPR039261">
    <property type="entry name" value="FNR_nucleotide-bd"/>
</dbReference>
<evidence type="ECO:0000256" key="2">
    <source>
        <dbReference type="ARBA" id="ARBA00001974"/>
    </source>
</evidence>
<evidence type="ECO:0000256" key="1">
    <source>
        <dbReference type="ARBA" id="ARBA00001917"/>
    </source>
</evidence>
<evidence type="ECO:0000259" key="9">
    <source>
        <dbReference type="PROSITE" id="PS50902"/>
    </source>
</evidence>
<evidence type="ECO:0000259" key="10">
    <source>
        <dbReference type="PROSITE" id="PS51384"/>
    </source>
</evidence>
<dbReference type="Gene3D" id="1.20.990.10">
    <property type="entry name" value="NADPH-cytochrome p450 Reductase, Chain A, domain 3"/>
    <property type="match status" value="1"/>
</dbReference>
<keyword evidence="6" id="KW-0521">NADP</keyword>
<organism evidence="11 12">
    <name type="scientific">Mycolicibacterium arseniciresistens</name>
    <dbReference type="NCBI Taxonomy" id="3062257"/>
    <lineage>
        <taxon>Bacteria</taxon>
        <taxon>Bacillati</taxon>
        <taxon>Actinomycetota</taxon>
        <taxon>Actinomycetes</taxon>
        <taxon>Mycobacteriales</taxon>
        <taxon>Mycobacteriaceae</taxon>
        <taxon>Mycolicibacterium</taxon>
    </lineage>
</organism>
<comment type="cofactor">
    <cofactor evidence="2">
        <name>FAD</name>
        <dbReference type="ChEBI" id="CHEBI:57692"/>
    </cofactor>
</comment>
<dbReference type="InterPro" id="IPR001094">
    <property type="entry name" value="Flavdoxin-like"/>
</dbReference>
<dbReference type="InterPro" id="IPR017938">
    <property type="entry name" value="Riboflavin_synthase-like_b-brl"/>
</dbReference>
<dbReference type="InterPro" id="IPR001709">
    <property type="entry name" value="Flavoprot_Pyr_Nucl_cyt_Rdtase"/>
</dbReference>
<keyword evidence="4" id="KW-0288">FMN</keyword>
<dbReference type="Gene3D" id="3.40.50.80">
    <property type="entry name" value="Nucleotide-binding domain of ferredoxin-NADP reductase (FNR) module"/>
    <property type="match status" value="1"/>
</dbReference>
<dbReference type="InterPro" id="IPR023173">
    <property type="entry name" value="NADPH_Cyt_P450_Rdtase_alpha"/>
</dbReference>
<dbReference type="InterPro" id="IPR003097">
    <property type="entry name" value="CysJ-like_FAD-binding"/>
</dbReference>
<dbReference type="SUPFAM" id="SSF52218">
    <property type="entry name" value="Flavoproteins"/>
    <property type="match status" value="1"/>
</dbReference>
<dbReference type="SUPFAM" id="SSF52343">
    <property type="entry name" value="Ferredoxin reductase-like, C-terminal NADP-linked domain"/>
    <property type="match status" value="1"/>
</dbReference>
<dbReference type="CDD" id="cd06199">
    <property type="entry name" value="SiR"/>
    <property type="match status" value="1"/>
</dbReference>
<evidence type="ECO:0000256" key="3">
    <source>
        <dbReference type="ARBA" id="ARBA00022630"/>
    </source>
</evidence>
<dbReference type="SUPFAM" id="SSF63380">
    <property type="entry name" value="Riboflavin synthase domain-like"/>
    <property type="match status" value="1"/>
</dbReference>
<dbReference type="InterPro" id="IPR001433">
    <property type="entry name" value="OxRdtase_FAD/NAD-bd"/>
</dbReference>
<feature type="domain" description="FAD-binding FR-type" evidence="10">
    <location>
        <begin position="183"/>
        <end position="393"/>
    </location>
</feature>
<keyword evidence="3" id="KW-0285">Flavoprotein</keyword>
<dbReference type="Gene3D" id="2.40.30.10">
    <property type="entry name" value="Translation factors"/>
    <property type="match status" value="1"/>
</dbReference>
<evidence type="ECO:0000313" key="12">
    <source>
        <dbReference type="Proteomes" id="UP001168823"/>
    </source>
</evidence>
<dbReference type="Pfam" id="PF00258">
    <property type="entry name" value="Flavodoxin_1"/>
    <property type="match status" value="1"/>
</dbReference>
<dbReference type="InterPro" id="IPR017927">
    <property type="entry name" value="FAD-bd_FR_type"/>
</dbReference>
<keyword evidence="8" id="KW-0198">Cysteine biosynthesis</keyword>
<comment type="cofactor">
    <cofactor evidence="1">
        <name>FMN</name>
        <dbReference type="ChEBI" id="CHEBI:58210"/>
    </cofactor>
</comment>
<accession>A0ABT8UEM6</accession>
<dbReference type="InterPro" id="IPR008254">
    <property type="entry name" value="Flavodoxin/NO_synth"/>
</dbReference>
<dbReference type="InterPro" id="IPR029039">
    <property type="entry name" value="Flavoprotein-like_sf"/>
</dbReference>
<keyword evidence="7" id="KW-0560">Oxidoreductase</keyword>
<dbReference type="RefSeq" id="WP_302914048.1">
    <property type="nucleotide sequence ID" value="NZ_JAUMSQ010000058.1"/>
</dbReference>
<proteinExistence type="predicted"/>
<comment type="caution">
    <text evidence="11">The sequence shown here is derived from an EMBL/GenBank/DDBJ whole genome shotgun (WGS) entry which is preliminary data.</text>
</comment>